<dbReference type="InterPro" id="IPR012349">
    <property type="entry name" value="Split_barrel_FMN-bd"/>
</dbReference>
<reference evidence="1" key="1">
    <citation type="journal article" date="2014" name="Int. J. Syst. Evol. Microbiol.">
        <title>Complete genome sequence of Corynebacterium casei LMG S-19264T (=DSM 44701T), isolated from a smear-ripened cheese.</title>
        <authorList>
            <consortium name="US DOE Joint Genome Institute (JGI-PGF)"/>
            <person name="Walter F."/>
            <person name="Albersmeier A."/>
            <person name="Kalinowski J."/>
            <person name="Ruckert C."/>
        </authorList>
    </citation>
    <scope>NUCLEOTIDE SEQUENCE</scope>
    <source>
        <strain evidence="1">JCM 19831</strain>
    </source>
</reference>
<sequence>MKLGIIEHAFEYILGMATWADFAAAEPLLATAIRTLVCQYGPGLGYLATVRPDGGPRIHPVSPVITDEALFCFVLPSPKRHDLDRDGRYSLHSFPGTDSDDEAYLSGRAWRVTSDSVIARLAREMRAAPGVDWKLYELTVDLAMLVRHEAPATSTRTVWKARPDHIPRARHNGPCAAAADSVQ</sequence>
<dbReference type="AlphaFoldDB" id="A0A917WZS1"/>
<evidence type="ECO:0000313" key="2">
    <source>
        <dbReference type="Proteomes" id="UP000642070"/>
    </source>
</evidence>
<dbReference type="Proteomes" id="UP000642070">
    <property type="component" value="Unassembled WGS sequence"/>
</dbReference>
<protein>
    <recommendedName>
        <fullName evidence="3">Pyridoxamine 5'-phosphate oxidase</fullName>
    </recommendedName>
</protein>
<dbReference type="EMBL" id="BMPI01000033">
    <property type="protein sequence ID" value="GGM50947.1"/>
    <property type="molecule type" value="Genomic_DNA"/>
</dbReference>
<dbReference type="SUPFAM" id="SSF50475">
    <property type="entry name" value="FMN-binding split barrel"/>
    <property type="match status" value="1"/>
</dbReference>
<name>A0A917WZS1_9ACTN</name>
<gene>
    <name evidence="1" type="ORF">GCM10007977_060910</name>
</gene>
<reference evidence="1" key="2">
    <citation type="submission" date="2020-09" db="EMBL/GenBank/DDBJ databases">
        <authorList>
            <person name="Sun Q."/>
            <person name="Ohkuma M."/>
        </authorList>
    </citation>
    <scope>NUCLEOTIDE SEQUENCE</scope>
    <source>
        <strain evidence="1">JCM 19831</strain>
    </source>
</reference>
<proteinExistence type="predicted"/>
<dbReference type="Gene3D" id="2.30.110.10">
    <property type="entry name" value="Electron Transport, Fmn-binding Protein, Chain A"/>
    <property type="match status" value="1"/>
</dbReference>
<keyword evidence="2" id="KW-1185">Reference proteome</keyword>
<accession>A0A917WZS1</accession>
<evidence type="ECO:0008006" key="3">
    <source>
        <dbReference type="Google" id="ProtNLM"/>
    </source>
</evidence>
<evidence type="ECO:0000313" key="1">
    <source>
        <dbReference type="EMBL" id="GGM50947.1"/>
    </source>
</evidence>
<comment type="caution">
    <text evidence="1">The sequence shown here is derived from an EMBL/GenBank/DDBJ whole genome shotgun (WGS) entry which is preliminary data.</text>
</comment>
<organism evidence="1 2">
    <name type="scientific">Dactylosporangium sucinum</name>
    <dbReference type="NCBI Taxonomy" id="1424081"/>
    <lineage>
        <taxon>Bacteria</taxon>
        <taxon>Bacillati</taxon>
        <taxon>Actinomycetota</taxon>
        <taxon>Actinomycetes</taxon>
        <taxon>Micromonosporales</taxon>
        <taxon>Micromonosporaceae</taxon>
        <taxon>Dactylosporangium</taxon>
    </lineage>
</organism>